<dbReference type="Pfam" id="PF03478">
    <property type="entry name" value="Beta-prop_KIB1-4"/>
    <property type="match status" value="1"/>
</dbReference>
<evidence type="ECO:0000259" key="1">
    <source>
        <dbReference type="Pfam" id="PF03478"/>
    </source>
</evidence>
<dbReference type="EMBL" id="CACVBM020001103">
    <property type="protein sequence ID" value="CAA7031122.1"/>
    <property type="molecule type" value="Genomic_DNA"/>
</dbReference>
<dbReference type="PANTHER" id="PTHR31681">
    <property type="entry name" value="C2H2-LIKE ZINC FINGER PROTEIN"/>
    <property type="match status" value="1"/>
</dbReference>
<accession>A0A6D2J184</accession>
<evidence type="ECO:0000313" key="2">
    <source>
        <dbReference type="EMBL" id="CAA7031122.1"/>
    </source>
</evidence>
<gene>
    <name evidence="2" type="ORF">MERR_LOCUS18357</name>
</gene>
<dbReference type="AlphaFoldDB" id="A0A6D2J184"/>
<evidence type="ECO:0000313" key="3">
    <source>
        <dbReference type="Proteomes" id="UP000467841"/>
    </source>
</evidence>
<feature type="domain" description="KIB1-4 beta-propeller" evidence="1">
    <location>
        <begin position="85"/>
        <end position="344"/>
    </location>
</feature>
<protein>
    <recommendedName>
        <fullName evidence="1">KIB1-4 beta-propeller domain-containing protein</fullName>
    </recommendedName>
</protein>
<dbReference type="PANTHER" id="PTHR31681:SF34">
    <property type="entry name" value="DUF295 DOMAIN-CONTAINING PROTEIN"/>
    <property type="match status" value="1"/>
</dbReference>
<dbReference type="Proteomes" id="UP000467841">
    <property type="component" value="Unassembled WGS sequence"/>
</dbReference>
<name>A0A6D2J184_9BRAS</name>
<proteinExistence type="predicted"/>
<organism evidence="2 3">
    <name type="scientific">Microthlaspi erraticum</name>
    <dbReference type="NCBI Taxonomy" id="1685480"/>
    <lineage>
        <taxon>Eukaryota</taxon>
        <taxon>Viridiplantae</taxon>
        <taxon>Streptophyta</taxon>
        <taxon>Embryophyta</taxon>
        <taxon>Tracheophyta</taxon>
        <taxon>Spermatophyta</taxon>
        <taxon>Magnoliopsida</taxon>
        <taxon>eudicotyledons</taxon>
        <taxon>Gunneridae</taxon>
        <taxon>Pentapetalae</taxon>
        <taxon>rosids</taxon>
        <taxon>malvids</taxon>
        <taxon>Brassicales</taxon>
        <taxon>Brassicaceae</taxon>
        <taxon>Coluteocarpeae</taxon>
        <taxon>Microthlaspi</taxon>
    </lineage>
</organism>
<dbReference type="OrthoDB" id="1023354at2759"/>
<comment type="caution">
    <text evidence="2">The sequence shown here is derived from an EMBL/GenBank/DDBJ whole genome shotgun (WGS) entry which is preliminary data.</text>
</comment>
<reference evidence="2" key="1">
    <citation type="submission" date="2020-01" db="EMBL/GenBank/DDBJ databases">
        <authorList>
            <person name="Mishra B."/>
        </authorList>
    </citation>
    <scope>NUCLEOTIDE SEQUENCE [LARGE SCALE GENOMIC DNA]</scope>
</reference>
<keyword evidence="3" id="KW-1185">Reference proteome</keyword>
<sequence>MSQLLLGQPPKLCLRRPVFVRASPLLCNGLSSSSLQSPPCFIQGADPCGADLGKLIIYTATERTFIHLDKKVPMDLVYNDGIDTLVTIGSSHGWIATLKDDGILRLQDDLNPVASDLHPKRLPLPPLVTLPHCQTRIITNVSLSSPSPEEQDCIVAVKFLGPQLSFCRPAAGESNPEWINIRINNPCFFSSRVMFSKKDDMFRIAGSGGHLIGSWDLHKHKHTSKLLKLQYHNLPKLSDSERELLHSCCTSEHLVESPSTGETFLVKQYKKTDEIVKGIARLKTQSLMVFKLDDEGNAVYTDNIGDLVIFLSKSEPFCVPASSFPGLFHSKIYLYDVDEVGIFNLSKSHYVSKIYDVGCPAPYYIPPQNISLGGLSIKVCLSF</sequence>
<dbReference type="InterPro" id="IPR005174">
    <property type="entry name" value="KIB1-4_b-propeller"/>
</dbReference>